<evidence type="ECO:0000256" key="2">
    <source>
        <dbReference type="SAM" id="Phobius"/>
    </source>
</evidence>
<name>A0A9P9D1S6_9PLEO</name>
<reference evidence="3" key="1">
    <citation type="journal article" date="2021" name="Nat. Commun.">
        <title>Genetic determinants of endophytism in the Arabidopsis root mycobiome.</title>
        <authorList>
            <person name="Mesny F."/>
            <person name="Miyauchi S."/>
            <person name="Thiergart T."/>
            <person name="Pickel B."/>
            <person name="Atanasova L."/>
            <person name="Karlsson M."/>
            <person name="Huettel B."/>
            <person name="Barry K.W."/>
            <person name="Haridas S."/>
            <person name="Chen C."/>
            <person name="Bauer D."/>
            <person name="Andreopoulos W."/>
            <person name="Pangilinan J."/>
            <person name="LaButti K."/>
            <person name="Riley R."/>
            <person name="Lipzen A."/>
            <person name="Clum A."/>
            <person name="Drula E."/>
            <person name="Henrissat B."/>
            <person name="Kohler A."/>
            <person name="Grigoriev I.V."/>
            <person name="Martin F.M."/>
            <person name="Hacquard S."/>
        </authorList>
    </citation>
    <scope>NUCLEOTIDE SEQUENCE</scope>
    <source>
        <strain evidence="3">MPI-CAGE-CH-0243</strain>
    </source>
</reference>
<dbReference type="OrthoDB" id="5342924at2759"/>
<dbReference type="EMBL" id="JAGMWT010000025">
    <property type="protein sequence ID" value="KAH7111133.1"/>
    <property type="molecule type" value="Genomic_DNA"/>
</dbReference>
<comment type="caution">
    <text evidence="3">The sequence shown here is derived from an EMBL/GenBank/DDBJ whole genome shotgun (WGS) entry which is preliminary data.</text>
</comment>
<protein>
    <submittedName>
        <fullName evidence="3">Uncharacterized protein</fullName>
    </submittedName>
</protein>
<feature type="transmembrane region" description="Helical" evidence="2">
    <location>
        <begin position="732"/>
        <end position="757"/>
    </location>
</feature>
<feature type="transmembrane region" description="Helical" evidence="2">
    <location>
        <begin position="167"/>
        <end position="186"/>
    </location>
</feature>
<dbReference type="AlphaFoldDB" id="A0A9P9D1S6"/>
<sequence length="858" mass="95060">MTKDSQSYKLLPRGPKGEEQNERRSGDIDVADQQIPQIQAPAADGKPKSEQYMLPRPTSKFLDTKAMIEEPNVPLEKNLKPFLRSLIVHILPVASTIAIVQLTFRDVFWFDNDPDSDAVHWNGPKISLNELLNLLQFAAKIHEILLVGSLGAMVMHRVRNRLIGKRGLPFGMVTAGYSVGSAEYLISPAFWSGFQRKFMTLSVLILSYTVLANTFGPASAIALVPSLDWWPMKRPYGQEAMPVVFGFDNNYWWPAEITKNDTIMDPNKLSIYPPELCFSTQSVDSSGCPAGGFNEIALWVEANSYGTAQASITMKDSFSTTQRVVTSRLTESANGKSGVAITTSASQAVVGMMGTFWDQISAAKLPVENAVRPKLEIPVRETRQPLVQVQCTAYMLDAIKKVKTRKSEAPHNININTFSTTNASAIPVPDWVYDYEYKYPKKVFLDPLGRPSINKTQTTSLTWLEPPQKSNLSAVAMVIVPYATYSNSGNGTVGTQNALVHFCSIDARWVGSKHTYDPTQDVNIAHNITDPLIFQRPKTGGTERKYKEDISKMGISPALKLSTEWTQAMNADTEISDTTAPAFSWLLTPYIRLERAGVSNFTYQYLNAIGDQAVFFTFIPGGSNLVYSPTGTVNHTTFHVHVSNTLATILSIQITDALARLRSFSIKNGTIIAKTLNDTHSISSPLTAFNAFGEPNSSTFTENVTTASLDPYQNRWTFSIERYGYGYGFRTATVYFGVIVLLAHIGLVIIYSIYAFYDFFYMTKWTSSAWGGIAEFAALLINSNSTVELQNTCAGVDARETWRKTVWIREIEDGHLGLVVGEKEGLVWRHARRGVPYGRLGEGRAVGGQGVTRRRGSV</sequence>
<accession>A0A9P9D1S6</accession>
<organism evidence="3 4">
    <name type="scientific">Dendryphion nanum</name>
    <dbReference type="NCBI Taxonomy" id="256645"/>
    <lineage>
        <taxon>Eukaryota</taxon>
        <taxon>Fungi</taxon>
        <taxon>Dikarya</taxon>
        <taxon>Ascomycota</taxon>
        <taxon>Pezizomycotina</taxon>
        <taxon>Dothideomycetes</taxon>
        <taxon>Pleosporomycetidae</taxon>
        <taxon>Pleosporales</taxon>
        <taxon>Torulaceae</taxon>
        <taxon>Dendryphion</taxon>
    </lineage>
</organism>
<dbReference type="Proteomes" id="UP000700596">
    <property type="component" value="Unassembled WGS sequence"/>
</dbReference>
<keyword evidence="2" id="KW-0812">Transmembrane</keyword>
<keyword evidence="4" id="KW-1185">Reference proteome</keyword>
<feature type="transmembrane region" description="Helical" evidence="2">
    <location>
        <begin position="86"/>
        <end position="104"/>
    </location>
</feature>
<evidence type="ECO:0000313" key="4">
    <source>
        <dbReference type="Proteomes" id="UP000700596"/>
    </source>
</evidence>
<keyword evidence="2" id="KW-0472">Membrane</keyword>
<evidence type="ECO:0000313" key="3">
    <source>
        <dbReference type="EMBL" id="KAH7111133.1"/>
    </source>
</evidence>
<gene>
    <name evidence="3" type="ORF">B0J11DRAFT_619970</name>
</gene>
<feature type="region of interest" description="Disordered" evidence="1">
    <location>
        <begin position="1"/>
        <end position="51"/>
    </location>
</feature>
<proteinExistence type="predicted"/>
<evidence type="ECO:0000256" key="1">
    <source>
        <dbReference type="SAM" id="MobiDB-lite"/>
    </source>
</evidence>
<feature type="compositionally biased region" description="Low complexity" evidence="1">
    <location>
        <begin position="31"/>
        <end position="44"/>
    </location>
</feature>
<keyword evidence="2" id="KW-1133">Transmembrane helix</keyword>
<feature type="compositionally biased region" description="Basic and acidic residues" evidence="1">
    <location>
        <begin position="15"/>
        <end position="27"/>
    </location>
</feature>
<feature type="transmembrane region" description="Helical" evidence="2">
    <location>
        <begin position="198"/>
        <end position="224"/>
    </location>
</feature>